<name>B7Q8X8_IXOSC</name>
<sequence>MYADAKYFIFYQTSLASAGSLSPNPTSEASTAVPSSPVFTEQSVESIPVAAASSNSTADVVNVTIPDENAKVLSHLLYLLDKLNHVPYLEELAREPAQAQDQIPAIQEAMQELKGGMQDNATLRVTLYASPEEGGDALPTMQKEFVLVRPSNGSRDLVPAEGNVHGHVSPSAYRDSNADQESQGYRYGKWASGARAKYHEQHGLQNADGGHHHDEKAKSTSHKERGHDRAGQAERKYRVRTEIEYFEREKFKDDEHDKLKAAHHSRSSTDAVKTAEKFASQGHDAHQNQYGGHSQDSHVVGSGYIPHYSHGVLQPQGSEKGLEGGSSGFSLKDARNHEEYHHQAGSRGFTDKDKGHQRAGWRERGYRIVAEKEYVDKDKHHDKAYGVDNQEQGHRVHSKEHHAHEEGHDDVEKAKEHYQKGIHDSAHQERLHKKNKGGYHQDYAIVGSSHPLQDTTFQELSWEE</sequence>
<feature type="region of interest" description="Disordered" evidence="1">
    <location>
        <begin position="390"/>
        <end position="436"/>
    </location>
</feature>
<feature type="compositionally biased region" description="Basic and acidic residues" evidence="1">
    <location>
        <begin position="402"/>
        <end position="429"/>
    </location>
</feature>
<evidence type="ECO:0000256" key="1">
    <source>
        <dbReference type="SAM" id="MobiDB-lite"/>
    </source>
</evidence>
<dbReference type="EMBL" id="ABJB010994544">
    <property type="status" value="NOT_ANNOTATED_CDS"/>
    <property type="molecule type" value="Genomic_DNA"/>
</dbReference>
<feature type="compositionally biased region" description="Basic and acidic residues" evidence="1">
    <location>
        <begin position="349"/>
        <end position="360"/>
    </location>
</feature>
<dbReference type="InParanoid" id="B7Q8X8"/>
<dbReference type="EnsemblMetazoa" id="ISCW020954-RA">
    <property type="protein sequence ID" value="ISCW020954-PA"/>
    <property type="gene ID" value="ISCW020954"/>
</dbReference>
<feature type="region of interest" description="Disordered" evidence="1">
    <location>
        <begin position="154"/>
        <end position="180"/>
    </location>
</feature>
<evidence type="ECO:0000313" key="4">
    <source>
        <dbReference type="Proteomes" id="UP000001555"/>
    </source>
</evidence>
<feature type="region of interest" description="Disordered" evidence="1">
    <location>
        <begin position="204"/>
        <end position="236"/>
    </location>
</feature>
<dbReference type="Proteomes" id="UP000001555">
    <property type="component" value="Unassembled WGS sequence"/>
</dbReference>
<feature type="compositionally biased region" description="Basic and acidic residues" evidence="1">
    <location>
        <begin position="332"/>
        <end position="342"/>
    </location>
</feature>
<evidence type="ECO:0000313" key="3">
    <source>
        <dbReference type="EnsemblMetazoa" id="ISCW020954-PA"/>
    </source>
</evidence>
<dbReference type="VEuPathDB" id="VectorBase:ISCW020954"/>
<dbReference type="AlphaFoldDB" id="B7Q8X8"/>
<dbReference type="VEuPathDB" id="VectorBase:ISCI020954"/>
<proteinExistence type="predicted"/>
<dbReference type="EMBL" id="DS886620">
    <property type="protein sequence ID" value="EEC15300.1"/>
    <property type="molecule type" value="Genomic_DNA"/>
</dbReference>
<dbReference type="HOGENOM" id="CLU_589622_0_0_1"/>
<feature type="region of interest" description="Disordered" evidence="1">
    <location>
        <begin position="255"/>
        <end position="360"/>
    </location>
</feature>
<evidence type="ECO:0000313" key="2">
    <source>
        <dbReference type="EMBL" id="EEC15300.1"/>
    </source>
</evidence>
<reference evidence="2 4" key="1">
    <citation type="submission" date="2008-03" db="EMBL/GenBank/DDBJ databases">
        <title>Annotation of Ixodes scapularis.</title>
        <authorList>
            <consortium name="Ixodes scapularis Genome Project Consortium"/>
            <person name="Caler E."/>
            <person name="Hannick L.I."/>
            <person name="Bidwell S."/>
            <person name="Joardar V."/>
            <person name="Thiagarajan M."/>
            <person name="Amedeo P."/>
            <person name="Galinsky K.J."/>
            <person name="Schobel S."/>
            <person name="Inman J."/>
            <person name="Hostetler J."/>
            <person name="Miller J."/>
            <person name="Hammond M."/>
            <person name="Megy K."/>
            <person name="Lawson D."/>
            <person name="Kodira C."/>
            <person name="Sutton G."/>
            <person name="Meyer J."/>
            <person name="Hill C.A."/>
            <person name="Birren B."/>
            <person name="Nene V."/>
            <person name="Collins F."/>
            <person name="Alarcon-Chaidez F."/>
            <person name="Wikel S."/>
            <person name="Strausberg R."/>
        </authorList>
    </citation>
    <scope>NUCLEOTIDE SEQUENCE [LARGE SCALE GENOMIC DNA]</scope>
    <source>
        <strain evidence="4">Wikel</strain>
        <strain evidence="2">Wikel colony</strain>
    </source>
</reference>
<reference evidence="3" key="2">
    <citation type="submission" date="2020-05" db="UniProtKB">
        <authorList>
            <consortium name="EnsemblMetazoa"/>
        </authorList>
    </citation>
    <scope>IDENTIFICATION</scope>
    <source>
        <strain evidence="3">wikel</strain>
    </source>
</reference>
<protein>
    <submittedName>
        <fullName evidence="2 3">Uncharacterized protein</fullName>
    </submittedName>
</protein>
<accession>B7Q8X8</accession>
<gene>
    <name evidence="2" type="ORF">IscW_ISCW020954</name>
</gene>
<keyword evidence="4" id="KW-1185">Reference proteome</keyword>
<feature type="compositionally biased region" description="Basic and acidic residues" evidence="1">
    <location>
        <begin position="209"/>
        <end position="236"/>
    </location>
</feature>
<organism>
    <name type="scientific">Ixodes scapularis</name>
    <name type="common">Black-legged tick</name>
    <name type="synonym">Deer tick</name>
    <dbReference type="NCBI Taxonomy" id="6945"/>
    <lineage>
        <taxon>Eukaryota</taxon>
        <taxon>Metazoa</taxon>
        <taxon>Ecdysozoa</taxon>
        <taxon>Arthropoda</taxon>
        <taxon>Chelicerata</taxon>
        <taxon>Arachnida</taxon>
        <taxon>Acari</taxon>
        <taxon>Parasitiformes</taxon>
        <taxon>Ixodida</taxon>
        <taxon>Ixodoidea</taxon>
        <taxon>Ixodidae</taxon>
        <taxon>Ixodinae</taxon>
        <taxon>Ixodes</taxon>
    </lineage>
</organism>
<dbReference type="PaxDb" id="6945-B7Q8X8"/>